<gene>
    <name evidence="2" type="ORF">M9Y10_045745</name>
</gene>
<evidence type="ECO:0000313" key="3">
    <source>
        <dbReference type="Proteomes" id="UP001470230"/>
    </source>
</evidence>
<sequence>MPQYYLYVQILGSENIPKSSYTAWVGPTPIGFAKKGDIYFDKKKGYFSKCVWSMEIKKDFDRTSLELILKHHKLLGGESEYGRLQLPLKWFPSNAVVKDWFPISSKFVTGTDGQQMMFNLAVHLSESSVSPFSAPAGSLLVAPAWNRPGCSAVPPTHLAPSYPPPQGVPPYPGYIPQQGPPPQPYPNSPVPPPVSQVYPQPQYPQQSFPQYPSQTPPPMPNQSFQQYPSDQRYPQEQITVIADSNQPAYAPPFMYSPTVSPTISPAPTPPGSVGMPMYPSPTDPQMQANPVYMPPPIATPYNVPSNSTNPYAGINPNELPSATPTLQNQDSTTKPPEYPNVPVL</sequence>
<feature type="compositionally biased region" description="Pro residues" evidence="1">
    <location>
        <begin position="161"/>
        <end position="194"/>
    </location>
</feature>
<dbReference type="EMBL" id="JAPFFF010000009">
    <property type="protein sequence ID" value="KAK8883097.1"/>
    <property type="molecule type" value="Genomic_DNA"/>
</dbReference>
<dbReference type="Proteomes" id="UP001470230">
    <property type="component" value="Unassembled WGS sequence"/>
</dbReference>
<keyword evidence="3" id="KW-1185">Reference proteome</keyword>
<reference evidence="2 3" key="1">
    <citation type="submission" date="2024-04" db="EMBL/GenBank/DDBJ databases">
        <title>Tritrichomonas musculus Genome.</title>
        <authorList>
            <person name="Alves-Ferreira E."/>
            <person name="Grigg M."/>
            <person name="Lorenzi H."/>
            <person name="Galac M."/>
        </authorList>
    </citation>
    <scope>NUCLEOTIDE SEQUENCE [LARGE SCALE GENOMIC DNA]</scope>
    <source>
        <strain evidence="2 3">EAF2021</strain>
    </source>
</reference>
<accession>A0ABR2JXV8</accession>
<protein>
    <submittedName>
        <fullName evidence="2">Uncharacterized protein</fullName>
    </submittedName>
</protein>
<evidence type="ECO:0000313" key="2">
    <source>
        <dbReference type="EMBL" id="KAK8883097.1"/>
    </source>
</evidence>
<feature type="compositionally biased region" description="Polar residues" evidence="1">
    <location>
        <begin position="318"/>
        <end position="334"/>
    </location>
</feature>
<name>A0ABR2JXV8_9EUKA</name>
<feature type="compositionally biased region" description="Low complexity" evidence="1">
    <location>
        <begin position="195"/>
        <end position="213"/>
    </location>
</feature>
<comment type="caution">
    <text evidence="2">The sequence shown here is derived from an EMBL/GenBank/DDBJ whole genome shotgun (WGS) entry which is preliminary data.</text>
</comment>
<proteinExistence type="predicted"/>
<feature type="region of interest" description="Disordered" evidence="1">
    <location>
        <begin position="156"/>
        <end position="229"/>
    </location>
</feature>
<organism evidence="2 3">
    <name type="scientific">Tritrichomonas musculus</name>
    <dbReference type="NCBI Taxonomy" id="1915356"/>
    <lineage>
        <taxon>Eukaryota</taxon>
        <taxon>Metamonada</taxon>
        <taxon>Parabasalia</taxon>
        <taxon>Tritrichomonadida</taxon>
        <taxon>Tritrichomonadidae</taxon>
        <taxon>Tritrichomonas</taxon>
    </lineage>
</organism>
<evidence type="ECO:0000256" key="1">
    <source>
        <dbReference type="SAM" id="MobiDB-lite"/>
    </source>
</evidence>
<feature type="region of interest" description="Disordered" evidence="1">
    <location>
        <begin position="260"/>
        <end position="344"/>
    </location>
</feature>